<dbReference type="Pfam" id="PF01381">
    <property type="entry name" value="HTH_3"/>
    <property type="match status" value="1"/>
</dbReference>
<feature type="domain" description="HTH cro/C1-type" evidence="2">
    <location>
        <begin position="16"/>
        <end position="70"/>
    </location>
</feature>
<evidence type="ECO:0000313" key="3">
    <source>
        <dbReference type="EMBL" id="KKS08716.1"/>
    </source>
</evidence>
<dbReference type="SMART" id="SM00530">
    <property type="entry name" value="HTH_XRE"/>
    <property type="match status" value="1"/>
</dbReference>
<comment type="caution">
    <text evidence="3">The sequence shown here is derived from an EMBL/GenBank/DDBJ whole genome shotgun (WGS) entry which is preliminary data.</text>
</comment>
<evidence type="ECO:0000259" key="2">
    <source>
        <dbReference type="PROSITE" id="PS50943"/>
    </source>
</evidence>
<proteinExistence type="predicted"/>
<dbReference type="GO" id="GO:0003677">
    <property type="term" value="F:DNA binding"/>
    <property type="evidence" value="ECO:0007669"/>
    <property type="project" value="UniProtKB-KW"/>
</dbReference>
<dbReference type="InterPro" id="IPR050807">
    <property type="entry name" value="TransReg_Diox_bact_type"/>
</dbReference>
<dbReference type="EMBL" id="LCBL01000005">
    <property type="protein sequence ID" value="KKS08716.1"/>
    <property type="molecule type" value="Genomic_DNA"/>
</dbReference>
<name>A0A0G0YGP8_UNCC2</name>
<dbReference type="InterPro" id="IPR001387">
    <property type="entry name" value="Cro/C1-type_HTH"/>
</dbReference>
<dbReference type="PANTHER" id="PTHR46797">
    <property type="entry name" value="HTH-TYPE TRANSCRIPTIONAL REGULATOR"/>
    <property type="match status" value="1"/>
</dbReference>
<dbReference type="CDD" id="cd00093">
    <property type="entry name" value="HTH_XRE"/>
    <property type="match status" value="1"/>
</dbReference>
<dbReference type="InterPro" id="IPR010982">
    <property type="entry name" value="Lambda_DNA-bd_dom_sf"/>
</dbReference>
<dbReference type="GO" id="GO:0005829">
    <property type="term" value="C:cytosol"/>
    <property type="evidence" value="ECO:0007669"/>
    <property type="project" value="TreeGrafter"/>
</dbReference>
<dbReference type="Proteomes" id="UP000033869">
    <property type="component" value="Unassembled WGS sequence"/>
</dbReference>
<protein>
    <submittedName>
        <fullName evidence="3">Putative transcription factor,-like protein of eukaryotic MBF1</fullName>
    </submittedName>
</protein>
<keyword evidence="1" id="KW-0238">DNA-binding</keyword>
<organism evidence="3 4">
    <name type="scientific">candidate division CPR2 bacterium GW2011_GWC1_41_48</name>
    <dbReference type="NCBI Taxonomy" id="1618344"/>
    <lineage>
        <taxon>Bacteria</taxon>
        <taxon>Bacteria division CPR2</taxon>
    </lineage>
</organism>
<dbReference type="PANTHER" id="PTHR46797:SF1">
    <property type="entry name" value="METHYLPHOSPHONATE SYNTHASE"/>
    <property type="match status" value="1"/>
</dbReference>
<dbReference type="Gene3D" id="1.10.260.40">
    <property type="entry name" value="lambda repressor-like DNA-binding domains"/>
    <property type="match status" value="1"/>
</dbReference>
<sequence>MRTKEPKFLRDFGARIAEIRKQKGYTQEKLAYAIGVSPTYIGFIEQGKRNPTILNIQKITKALDISLKELFSPFGK</sequence>
<accession>A0A0G0YGP8</accession>
<dbReference type="GO" id="GO:0003700">
    <property type="term" value="F:DNA-binding transcription factor activity"/>
    <property type="evidence" value="ECO:0007669"/>
    <property type="project" value="TreeGrafter"/>
</dbReference>
<dbReference type="SUPFAM" id="SSF47413">
    <property type="entry name" value="lambda repressor-like DNA-binding domains"/>
    <property type="match status" value="1"/>
</dbReference>
<evidence type="ECO:0000313" key="4">
    <source>
        <dbReference type="Proteomes" id="UP000033869"/>
    </source>
</evidence>
<evidence type="ECO:0000256" key="1">
    <source>
        <dbReference type="ARBA" id="ARBA00023125"/>
    </source>
</evidence>
<dbReference type="PROSITE" id="PS50943">
    <property type="entry name" value="HTH_CROC1"/>
    <property type="match status" value="1"/>
</dbReference>
<gene>
    <name evidence="3" type="ORF">UU65_C0005G0027</name>
</gene>
<dbReference type="AlphaFoldDB" id="A0A0G0YGP8"/>
<reference evidence="3 4" key="1">
    <citation type="journal article" date="2015" name="Nature">
        <title>rRNA introns, odd ribosomes, and small enigmatic genomes across a large radiation of phyla.</title>
        <authorList>
            <person name="Brown C.T."/>
            <person name="Hug L.A."/>
            <person name="Thomas B.C."/>
            <person name="Sharon I."/>
            <person name="Castelle C.J."/>
            <person name="Singh A."/>
            <person name="Wilkins M.J."/>
            <person name="Williams K.H."/>
            <person name="Banfield J.F."/>
        </authorList>
    </citation>
    <scope>NUCLEOTIDE SEQUENCE [LARGE SCALE GENOMIC DNA]</scope>
</reference>